<proteinExistence type="predicted"/>
<dbReference type="PaxDb" id="3880-AES99261"/>
<evidence type="ECO:0000256" key="1">
    <source>
        <dbReference type="SAM" id="Phobius"/>
    </source>
</evidence>
<keyword evidence="1" id="KW-1133">Transmembrane helix</keyword>
<dbReference type="AlphaFoldDB" id="G7K1R3"/>
<gene>
    <name evidence="2" type="ordered locus">MTR_5g078460</name>
</gene>
<reference evidence="3" key="3">
    <citation type="submission" date="2015-04" db="UniProtKB">
        <authorList>
            <consortium name="EnsemblPlants"/>
        </authorList>
    </citation>
    <scope>IDENTIFICATION</scope>
    <source>
        <strain evidence="3">cv. Jemalong A17</strain>
    </source>
</reference>
<name>G7K1R3_MEDTR</name>
<keyword evidence="4" id="KW-1185">Reference proteome</keyword>
<keyword evidence="1" id="KW-0472">Membrane</keyword>
<keyword evidence="1 2" id="KW-0812">Transmembrane</keyword>
<dbReference type="EMBL" id="CM001221">
    <property type="protein sequence ID" value="AES99261.1"/>
    <property type="molecule type" value="Genomic_DNA"/>
</dbReference>
<feature type="transmembrane region" description="Helical" evidence="1">
    <location>
        <begin position="38"/>
        <end position="54"/>
    </location>
</feature>
<reference evidence="2 4" key="2">
    <citation type="journal article" date="2014" name="BMC Genomics">
        <title>An improved genome release (version Mt4.0) for the model legume Medicago truncatula.</title>
        <authorList>
            <person name="Tang H."/>
            <person name="Krishnakumar V."/>
            <person name="Bidwell S."/>
            <person name="Rosen B."/>
            <person name="Chan A."/>
            <person name="Zhou S."/>
            <person name="Gentzbittel L."/>
            <person name="Childs K.L."/>
            <person name="Yandell M."/>
            <person name="Gundlach H."/>
            <person name="Mayer K.F."/>
            <person name="Schwartz D.C."/>
            <person name="Town C.D."/>
        </authorList>
    </citation>
    <scope>GENOME REANNOTATION</scope>
    <source>
        <strain evidence="3 4">cv. Jemalong A17</strain>
    </source>
</reference>
<sequence>MEDLPPYDSGSPRSSPSLPPVVVPRHHYYPFPMGMDDFNGYGCFYQIFFIFIIFKERRESYISAELLLNLPEHNLYGDRWRRAGKTAQ</sequence>
<evidence type="ECO:0000313" key="2">
    <source>
        <dbReference type="EMBL" id="AES99261.1"/>
    </source>
</evidence>
<organism evidence="2 4">
    <name type="scientific">Medicago truncatula</name>
    <name type="common">Barrel medic</name>
    <name type="synonym">Medicago tribuloides</name>
    <dbReference type="NCBI Taxonomy" id="3880"/>
    <lineage>
        <taxon>Eukaryota</taxon>
        <taxon>Viridiplantae</taxon>
        <taxon>Streptophyta</taxon>
        <taxon>Embryophyta</taxon>
        <taxon>Tracheophyta</taxon>
        <taxon>Spermatophyta</taxon>
        <taxon>Magnoliopsida</taxon>
        <taxon>eudicotyledons</taxon>
        <taxon>Gunneridae</taxon>
        <taxon>Pentapetalae</taxon>
        <taxon>rosids</taxon>
        <taxon>fabids</taxon>
        <taxon>Fabales</taxon>
        <taxon>Fabaceae</taxon>
        <taxon>Papilionoideae</taxon>
        <taxon>50 kb inversion clade</taxon>
        <taxon>NPAAA clade</taxon>
        <taxon>Hologalegina</taxon>
        <taxon>IRL clade</taxon>
        <taxon>Trifolieae</taxon>
        <taxon>Medicago</taxon>
    </lineage>
</organism>
<protein>
    <submittedName>
        <fullName evidence="2">Transmembrane protein, putative</fullName>
    </submittedName>
</protein>
<evidence type="ECO:0000313" key="4">
    <source>
        <dbReference type="Proteomes" id="UP000002051"/>
    </source>
</evidence>
<accession>G7K1R3</accession>
<evidence type="ECO:0000313" key="3">
    <source>
        <dbReference type="EnsemblPlants" id="AES99261"/>
    </source>
</evidence>
<reference evidence="2 4" key="1">
    <citation type="journal article" date="2011" name="Nature">
        <title>The Medicago genome provides insight into the evolution of rhizobial symbioses.</title>
        <authorList>
            <person name="Young N.D."/>
            <person name="Debelle F."/>
            <person name="Oldroyd G.E."/>
            <person name="Geurts R."/>
            <person name="Cannon S.B."/>
            <person name="Udvardi M.K."/>
            <person name="Benedito V.A."/>
            <person name="Mayer K.F."/>
            <person name="Gouzy J."/>
            <person name="Schoof H."/>
            <person name="Van de Peer Y."/>
            <person name="Proost S."/>
            <person name="Cook D.R."/>
            <person name="Meyers B.C."/>
            <person name="Spannagl M."/>
            <person name="Cheung F."/>
            <person name="De Mita S."/>
            <person name="Krishnakumar V."/>
            <person name="Gundlach H."/>
            <person name="Zhou S."/>
            <person name="Mudge J."/>
            <person name="Bharti A.K."/>
            <person name="Murray J.D."/>
            <person name="Naoumkina M.A."/>
            <person name="Rosen B."/>
            <person name="Silverstein K.A."/>
            <person name="Tang H."/>
            <person name="Rombauts S."/>
            <person name="Zhao P.X."/>
            <person name="Zhou P."/>
            <person name="Barbe V."/>
            <person name="Bardou P."/>
            <person name="Bechner M."/>
            <person name="Bellec A."/>
            <person name="Berger A."/>
            <person name="Berges H."/>
            <person name="Bidwell S."/>
            <person name="Bisseling T."/>
            <person name="Choisne N."/>
            <person name="Couloux A."/>
            <person name="Denny R."/>
            <person name="Deshpande S."/>
            <person name="Dai X."/>
            <person name="Doyle J.J."/>
            <person name="Dudez A.M."/>
            <person name="Farmer A.D."/>
            <person name="Fouteau S."/>
            <person name="Franken C."/>
            <person name="Gibelin C."/>
            <person name="Gish J."/>
            <person name="Goldstein S."/>
            <person name="Gonzalez A.J."/>
            <person name="Green P.J."/>
            <person name="Hallab A."/>
            <person name="Hartog M."/>
            <person name="Hua A."/>
            <person name="Humphray S.J."/>
            <person name="Jeong D.H."/>
            <person name="Jing Y."/>
            <person name="Jocker A."/>
            <person name="Kenton S.M."/>
            <person name="Kim D.J."/>
            <person name="Klee K."/>
            <person name="Lai H."/>
            <person name="Lang C."/>
            <person name="Lin S."/>
            <person name="Macmil S.L."/>
            <person name="Magdelenat G."/>
            <person name="Matthews L."/>
            <person name="McCorrison J."/>
            <person name="Monaghan E.L."/>
            <person name="Mun J.H."/>
            <person name="Najar F.Z."/>
            <person name="Nicholson C."/>
            <person name="Noirot C."/>
            <person name="O'Bleness M."/>
            <person name="Paule C.R."/>
            <person name="Poulain J."/>
            <person name="Prion F."/>
            <person name="Qin B."/>
            <person name="Qu C."/>
            <person name="Retzel E.F."/>
            <person name="Riddle C."/>
            <person name="Sallet E."/>
            <person name="Samain S."/>
            <person name="Samson N."/>
            <person name="Sanders I."/>
            <person name="Saurat O."/>
            <person name="Scarpelli C."/>
            <person name="Schiex T."/>
            <person name="Segurens B."/>
            <person name="Severin A.J."/>
            <person name="Sherrier D.J."/>
            <person name="Shi R."/>
            <person name="Sims S."/>
            <person name="Singer S.R."/>
            <person name="Sinharoy S."/>
            <person name="Sterck L."/>
            <person name="Viollet A."/>
            <person name="Wang B.B."/>
            <person name="Wang K."/>
            <person name="Wang M."/>
            <person name="Wang X."/>
            <person name="Warfsmann J."/>
            <person name="Weissenbach J."/>
            <person name="White D.D."/>
            <person name="White J.D."/>
            <person name="Wiley G.B."/>
            <person name="Wincker P."/>
            <person name="Xing Y."/>
            <person name="Yang L."/>
            <person name="Yao Z."/>
            <person name="Ying F."/>
            <person name="Zhai J."/>
            <person name="Zhou L."/>
            <person name="Zuber A."/>
            <person name="Denarie J."/>
            <person name="Dixon R.A."/>
            <person name="May G.D."/>
            <person name="Schwartz D.C."/>
            <person name="Rogers J."/>
            <person name="Quetier F."/>
            <person name="Town C.D."/>
            <person name="Roe B.A."/>
        </authorList>
    </citation>
    <scope>NUCLEOTIDE SEQUENCE [LARGE SCALE GENOMIC DNA]</scope>
    <source>
        <strain evidence="2">A17</strain>
        <strain evidence="3 4">cv. Jemalong A17</strain>
    </source>
</reference>
<dbReference type="EnsemblPlants" id="AES99261">
    <property type="protein sequence ID" value="AES99261"/>
    <property type="gene ID" value="MTR_5g078460"/>
</dbReference>
<dbReference type="Proteomes" id="UP000002051">
    <property type="component" value="Chromosome 5"/>
</dbReference>
<dbReference type="HOGENOM" id="CLU_2472481_0_0_1"/>